<sequence length="44" mass="5327">MAYISQRGAYWHWRAEVRRRGYGPVYRSSFDTNLNPEILLVKLR</sequence>
<protein>
    <submittedName>
        <fullName evidence="1">Uncharacterized protein</fullName>
    </submittedName>
</protein>
<dbReference type="EMBL" id="FXAT01000003">
    <property type="protein sequence ID" value="SMG36528.1"/>
    <property type="molecule type" value="Genomic_DNA"/>
</dbReference>
<evidence type="ECO:0000313" key="1">
    <source>
        <dbReference type="EMBL" id="SMG36528.1"/>
    </source>
</evidence>
<reference evidence="2" key="1">
    <citation type="submission" date="2017-04" db="EMBL/GenBank/DDBJ databases">
        <authorList>
            <person name="Varghese N."/>
            <person name="Submissions S."/>
        </authorList>
    </citation>
    <scope>NUCLEOTIDE SEQUENCE [LARGE SCALE GENOMIC DNA]</scope>
    <source>
        <strain evidence="2">LMG 29540</strain>
    </source>
</reference>
<accession>A0A1X7K753</accession>
<evidence type="ECO:0000313" key="2">
    <source>
        <dbReference type="Proteomes" id="UP000193228"/>
    </source>
</evidence>
<name>A0A1X7K753_9BURK</name>
<gene>
    <name evidence="1" type="ORF">SAMN06265784_103406</name>
</gene>
<dbReference type="AlphaFoldDB" id="A0A1X7K753"/>
<dbReference type="Proteomes" id="UP000193228">
    <property type="component" value="Unassembled WGS sequence"/>
</dbReference>
<dbReference type="RefSeq" id="WP_275937496.1">
    <property type="nucleotide sequence ID" value="NZ_FXAT01000003.1"/>
</dbReference>
<proteinExistence type="predicted"/>
<keyword evidence="2" id="KW-1185">Reference proteome</keyword>
<organism evidence="1 2">
    <name type="scientific">Paraburkholderia susongensis</name>
    <dbReference type="NCBI Taxonomy" id="1515439"/>
    <lineage>
        <taxon>Bacteria</taxon>
        <taxon>Pseudomonadati</taxon>
        <taxon>Pseudomonadota</taxon>
        <taxon>Betaproteobacteria</taxon>
        <taxon>Burkholderiales</taxon>
        <taxon>Burkholderiaceae</taxon>
        <taxon>Paraburkholderia</taxon>
    </lineage>
</organism>